<evidence type="ECO:0000313" key="1">
    <source>
        <dbReference type="EMBL" id="SDT96130.1"/>
    </source>
</evidence>
<dbReference type="Proteomes" id="UP000243232">
    <property type="component" value="Chromosome I"/>
</dbReference>
<accession>A0A1H2EM00</accession>
<sequence length="51" mass="5956">MSLFRMFAYNSTELPGRVYRDDALSSAQSYRWRLNIEESVASQLISRGRLI</sequence>
<dbReference type="AlphaFoldDB" id="A0A1H2EM00"/>
<proteinExistence type="predicted"/>
<dbReference type="EMBL" id="LT629785">
    <property type="protein sequence ID" value="SDT96130.1"/>
    <property type="molecule type" value="Genomic_DNA"/>
</dbReference>
<evidence type="ECO:0000313" key="2">
    <source>
        <dbReference type="Proteomes" id="UP000243232"/>
    </source>
</evidence>
<organism evidence="1 2">
    <name type="scientific">Pseudomonas pohangensis</name>
    <dbReference type="NCBI Taxonomy" id="364197"/>
    <lineage>
        <taxon>Bacteria</taxon>
        <taxon>Pseudomonadati</taxon>
        <taxon>Pseudomonadota</taxon>
        <taxon>Gammaproteobacteria</taxon>
        <taxon>Pseudomonadales</taxon>
        <taxon>Pseudomonadaceae</taxon>
        <taxon>Pseudomonas</taxon>
    </lineage>
</organism>
<reference evidence="2" key="1">
    <citation type="submission" date="2016-10" db="EMBL/GenBank/DDBJ databases">
        <authorList>
            <person name="Varghese N."/>
            <person name="Submissions S."/>
        </authorList>
    </citation>
    <scope>NUCLEOTIDE SEQUENCE [LARGE SCALE GENOMIC DNA]</scope>
    <source>
        <strain evidence="2">DSM 17875</strain>
    </source>
</reference>
<name>A0A1H2EM00_9PSED</name>
<gene>
    <name evidence="1" type="ORF">SAMN05216296_0902</name>
</gene>
<keyword evidence="2" id="KW-1185">Reference proteome</keyword>
<protein>
    <submittedName>
        <fullName evidence="1">Uncharacterized protein</fullName>
    </submittedName>
</protein>